<evidence type="ECO:0000259" key="8">
    <source>
        <dbReference type="PROSITE" id="PS52004"/>
    </source>
</evidence>
<feature type="region of interest" description="N-terminal hotdog fold" evidence="5">
    <location>
        <begin position="1"/>
        <end position="40"/>
    </location>
</feature>
<dbReference type="PROSITE" id="PS52004">
    <property type="entry name" value="KS3_2"/>
    <property type="match status" value="1"/>
</dbReference>
<dbReference type="InterPro" id="IPR016039">
    <property type="entry name" value="Thiolase-like"/>
</dbReference>
<dbReference type="InterPro" id="IPR009081">
    <property type="entry name" value="PP-bd_ACP"/>
</dbReference>
<evidence type="ECO:0000256" key="3">
    <source>
        <dbReference type="ARBA" id="ARBA00022679"/>
    </source>
</evidence>
<dbReference type="SUPFAM" id="SSF53901">
    <property type="entry name" value="Thiolase-like"/>
    <property type="match status" value="1"/>
</dbReference>
<dbReference type="PROSITE" id="PS00012">
    <property type="entry name" value="PHOSPHOPANTETHEINE"/>
    <property type="match status" value="1"/>
</dbReference>
<dbReference type="InterPro" id="IPR057326">
    <property type="entry name" value="KR_dom"/>
</dbReference>
<dbReference type="InterPro" id="IPR006162">
    <property type="entry name" value="Ppantetheine_attach_site"/>
</dbReference>
<dbReference type="EMBL" id="AF420594">
    <property type="protein sequence ID" value="AAL18806.1"/>
    <property type="molecule type" value="Genomic_DNA"/>
</dbReference>
<dbReference type="GO" id="GO:0017000">
    <property type="term" value="P:antibiotic biosynthetic process"/>
    <property type="evidence" value="ECO:0007669"/>
    <property type="project" value="UniProtKB-ARBA"/>
</dbReference>
<gene>
    <name evidence="10" type="primary">nysCd48</name>
</gene>
<dbReference type="GO" id="GO:0006633">
    <property type="term" value="P:fatty acid biosynthetic process"/>
    <property type="evidence" value="ECO:0007669"/>
    <property type="project" value="TreeGrafter"/>
</dbReference>
<dbReference type="PROSITE" id="PS52019">
    <property type="entry name" value="PKS_MFAS_DH"/>
    <property type="match status" value="1"/>
</dbReference>
<dbReference type="InterPro" id="IPR036736">
    <property type="entry name" value="ACP-like_sf"/>
</dbReference>
<keyword evidence="4" id="KW-0511">Multifunctional enzyme</keyword>
<evidence type="ECO:0000256" key="1">
    <source>
        <dbReference type="ARBA" id="ARBA00022450"/>
    </source>
</evidence>
<dbReference type="Pfam" id="PF14765">
    <property type="entry name" value="PS-DH"/>
    <property type="match status" value="1"/>
</dbReference>
<dbReference type="GO" id="GO:0004312">
    <property type="term" value="F:fatty acid synthase activity"/>
    <property type="evidence" value="ECO:0007669"/>
    <property type="project" value="TreeGrafter"/>
</dbReference>
<evidence type="ECO:0000259" key="7">
    <source>
        <dbReference type="PROSITE" id="PS50075"/>
    </source>
</evidence>
<dbReference type="Gene3D" id="3.40.47.10">
    <property type="match status" value="1"/>
</dbReference>
<dbReference type="FunFam" id="1.10.1200.10:FF:000007">
    <property type="entry name" value="Probable polyketide synthase pks17"/>
    <property type="match status" value="1"/>
</dbReference>
<evidence type="ECO:0000256" key="6">
    <source>
        <dbReference type="SAM" id="MobiDB-lite"/>
    </source>
</evidence>
<dbReference type="Pfam" id="PF00109">
    <property type="entry name" value="ketoacyl-synt"/>
    <property type="match status" value="1"/>
</dbReference>
<organism evidence="10">
    <name type="scientific">Streptomyces noursei</name>
    <name type="common">Streptomyces albulus</name>
    <dbReference type="NCBI Taxonomy" id="1971"/>
    <lineage>
        <taxon>Bacteria</taxon>
        <taxon>Bacillati</taxon>
        <taxon>Actinomycetota</taxon>
        <taxon>Actinomycetes</taxon>
        <taxon>Kitasatosporales</taxon>
        <taxon>Streptomycetaceae</taxon>
        <taxon>Streptomyces</taxon>
    </lineage>
</organism>
<comment type="caution">
    <text evidence="5">Lacks conserved residue(s) required for the propagation of feature annotation.</text>
</comment>
<reference evidence="10" key="1">
    <citation type="journal article" date="2002" name="Chem. Biol.">
        <title>Hexaene derivatives of nystatin produced as a result of an induced rearrangement within the nysC polyketide synthase gene in S. noursei ATCC 11455.</title>
        <authorList>
            <person name="Brautaset T."/>
            <person name="Bruheim P."/>
            <person name="Sletta H."/>
            <person name="Hagen L."/>
            <person name="Ellingsen T.E."/>
            <person name="Strom A.R."/>
            <person name="Valla S."/>
            <person name="Zotchev S.B."/>
        </authorList>
    </citation>
    <scope>NUCLEOTIDE SEQUENCE</scope>
    <source>
        <strain evidence="10">ERD48</strain>
    </source>
</reference>
<evidence type="ECO:0000256" key="4">
    <source>
        <dbReference type="ARBA" id="ARBA00023268"/>
    </source>
</evidence>
<evidence type="ECO:0000256" key="2">
    <source>
        <dbReference type="ARBA" id="ARBA00022553"/>
    </source>
</evidence>
<feature type="domain" description="PKS/mFAS DH" evidence="9">
    <location>
        <begin position="1"/>
        <end position="188"/>
    </location>
</feature>
<proteinExistence type="predicted"/>
<dbReference type="Gene3D" id="3.40.50.720">
    <property type="entry name" value="NAD(P)-binding Rossmann-like Domain"/>
    <property type="match status" value="1"/>
</dbReference>
<dbReference type="PROSITE" id="PS50075">
    <property type="entry name" value="CARRIER"/>
    <property type="match status" value="1"/>
</dbReference>
<dbReference type="InterPro" id="IPR042104">
    <property type="entry name" value="PKS_dehydratase_sf"/>
</dbReference>
<accession>Q93AL5</accession>
<feature type="non-terminal residue" evidence="10">
    <location>
        <position position="1"/>
    </location>
</feature>
<dbReference type="SUPFAM" id="SSF51735">
    <property type="entry name" value="NAD(P)-binding Rossmann-fold domains"/>
    <property type="match status" value="2"/>
</dbReference>
<dbReference type="InterPro" id="IPR020807">
    <property type="entry name" value="PKS_DH"/>
</dbReference>
<protein>
    <submittedName>
        <fullName evidence="10">Rearranged polyketide synthase</fullName>
    </submittedName>
</protein>
<dbReference type="InterPro" id="IPR020841">
    <property type="entry name" value="PKS_Beta-ketoAc_synthase_dom"/>
</dbReference>
<dbReference type="PANTHER" id="PTHR43775">
    <property type="entry name" value="FATTY ACID SYNTHASE"/>
    <property type="match status" value="1"/>
</dbReference>
<feature type="region of interest" description="C-terminal hotdog fold" evidence="5">
    <location>
        <begin position="53"/>
        <end position="188"/>
    </location>
</feature>
<dbReference type="InterPro" id="IPR014030">
    <property type="entry name" value="Ketoacyl_synth_N"/>
</dbReference>
<dbReference type="PANTHER" id="PTHR43775:SF51">
    <property type="entry name" value="INACTIVE PHENOLPHTHIOCEROL SYNTHESIS POLYKETIDE SYNTHASE TYPE I PKS1-RELATED"/>
    <property type="match status" value="1"/>
</dbReference>
<dbReference type="InterPro" id="IPR036291">
    <property type="entry name" value="NAD(P)-bd_dom_sf"/>
</dbReference>
<dbReference type="InterPro" id="IPR050091">
    <property type="entry name" value="PKS_NRPS_Biosynth_Enz"/>
</dbReference>
<feature type="region of interest" description="Disordered" evidence="6">
    <location>
        <begin position="746"/>
        <end position="765"/>
    </location>
</feature>
<dbReference type="InterPro" id="IPR055123">
    <property type="entry name" value="SpnB-like_Rossmann"/>
</dbReference>
<dbReference type="InterPro" id="IPR049551">
    <property type="entry name" value="PKS_DH_C"/>
</dbReference>
<dbReference type="CDD" id="cd08956">
    <property type="entry name" value="KR_3_FAS_SDR_x"/>
    <property type="match status" value="1"/>
</dbReference>
<dbReference type="InterPro" id="IPR049900">
    <property type="entry name" value="PKS_mFAS_DH"/>
</dbReference>
<dbReference type="InterPro" id="IPR020806">
    <property type="entry name" value="PKS_PP-bd"/>
</dbReference>
<feature type="domain" description="Carrier" evidence="7">
    <location>
        <begin position="669"/>
        <end position="744"/>
    </location>
</feature>
<keyword evidence="3" id="KW-0808">Transferase</keyword>
<dbReference type="SMART" id="SM00825">
    <property type="entry name" value="PKS_KS"/>
    <property type="match status" value="1"/>
</dbReference>
<dbReference type="Gene3D" id="1.10.1200.10">
    <property type="entry name" value="ACP-like"/>
    <property type="match status" value="1"/>
</dbReference>
<dbReference type="Pfam" id="PF00550">
    <property type="entry name" value="PP-binding"/>
    <property type="match status" value="1"/>
</dbReference>
<dbReference type="Pfam" id="PF08659">
    <property type="entry name" value="KR"/>
    <property type="match status" value="1"/>
</dbReference>
<dbReference type="SMART" id="SM00822">
    <property type="entry name" value="PKS_KR"/>
    <property type="match status" value="1"/>
</dbReference>
<dbReference type="SMART" id="SM00826">
    <property type="entry name" value="PKS_DH"/>
    <property type="match status" value="1"/>
</dbReference>
<evidence type="ECO:0000259" key="9">
    <source>
        <dbReference type="PROSITE" id="PS52019"/>
    </source>
</evidence>
<dbReference type="SUPFAM" id="SSF47336">
    <property type="entry name" value="ACP-like"/>
    <property type="match status" value="1"/>
</dbReference>
<dbReference type="Gene3D" id="3.10.129.110">
    <property type="entry name" value="Polyketide synthase dehydratase"/>
    <property type="match status" value="1"/>
</dbReference>
<dbReference type="InterPro" id="IPR013968">
    <property type="entry name" value="PKS_KR"/>
</dbReference>
<dbReference type="GO" id="GO:0031177">
    <property type="term" value="F:phosphopantetheine binding"/>
    <property type="evidence" value="ECO:0007669"/>
    <property type="project" value="InterPro"/>
</dbReference>
<evidence type="ECO:0000256" key="5">
    <source>
        <dbReference type="PROSITE-ProRule" id="PRU01363"/>
    </source>
</evidence>
<dbReference type="SMART" id="SM01294">
    <property type="entry name" value="PKS_PP_betabranch"/>
    <property type="match status" value="1"/>
</dbReference>
<dbReference type="AlphaFoldDB" id="Q93AL5"/>
<feature type="domain" description="Ketosynthase family 3 (KS3)" evidence="8">
    <location>
        <begin position="765"/>
        <end position="902"/>
    </location>
</feature>
<name>Q93AL5_STRNR</name>
<keyword evidence="1" id="KW-0596">Phosphopantetheine</keyword>
<sequence length="902" mass="93382">GSADDTGRRTVTVHARPDDTADRTWTLHATGVLATTPPAAAAFDTTVWPPADAEPLTTDDCYAHFTTHGFAYGPAFQGLRAAWRAGDVLYAEVALPESATDEAAAFGLHPALLDAGLHAALLADDRDTGLPFSWEGVTLHASGATALRVRLAPNGPNGLSVTAADPAGNPVATVTRLLARPLDAEQLTIHSAPTRDALFHLDWTPVPLPDTANSAPPALLGPDTAVLADALGDPAVARHATLDDLLAGDTTPPATVLVPLGAPLDGDTAQHAHALTRSALTLVQQWLATDRLADSRLVFVTHGAVATDDAPPTDLAAAAVWGLIRSAQTENPGTFTLLDLDTEPDSTTALSRALTLDEPQLLLRAGRARAARLTRTPAPTTTTHTPWSADGTVLVTGGTGGLGGLVARHLVRSCGVRHLLLTSRSGVGAAGAAGLVAELESLGARVVVAACDVGDGSAVAELVAGVSESYPLSAVVHAAGVLDDGVVGSLTPERLAAVLRPKVDGAWNLHEATRGLDLDAFVVFSSVAGVFGGAGQANYAAGNAFLDALMVHRVAGGLPGVSLAWGAWDQGVGMTAGLTERDVRRAAESGMPLLTVDQGVALFDAALATGSAALVPVRLDLAALRTRGDIAPLLRGLVKAPIRRAAATTPGDTGLAEQLTRLQRAERRDTLLALVRDQAAMVLGHTSGDGVDPSRAFRDLGFDSLTAVELRNRIGAATGLRLPATAVFDYPTADALAAHLLTELLGPDAESDPDEPGDPTAGPTDDPIVIIGMSCRFPGDIGSPEDLWRLLGDGADVVTDFPTNRGWDLDNLYDPDPAHAGTSYARTGGFLHDAADFDADFFGMSPREAMATDSQQRLLLESSWEAIERAGIDPLTLRDSRTGVFAGVMYSGYGTRLDGAEF</sequence>
<dbReference type="Pfam" id="PF22953">
    <property type="entry name" value="SpnB_Rossmann"/>
    <property type="match status" value="1"/>
</dbReference>
<evidence type="ECO:0000313" key="10">
    <source>
        <dbReference type="EMBL" id="AAL18806.1"/>
    </source>
</evidence>
<keyword evidence="2" id="KW-0597">Phosphoprotein</keyword>
<feature type="non-terminal residue" evidence="10">
    <location>
        <position position="902"/>
    </location>
</feature>
<dbReference type="SMART" id="SM00823">
    <property type="entry name" value="PKS_PP"/>
    <property type="match status" value="1"/>
</dbReference>